<evidence type="ECO:0000256" key="1">
    <source>
        <dbReference type="ARBA" id="ARBA00004370"/>
    </source>
</evidence>
<accession>A0A087XNZ5</accession>
<sequence length="179" mass="20127">FSALTETLYSVTYLYSLFISFSFGQIDITVKPGQEAILPCRLTNSGLIKVVDWTRDDLGSDSVLLFRSPQFVTYQQQSFKDQVDLKDRQMKNGDVSLVLRNVAPEDRGTYKCQVVYDEANKRNLKHVCIVNLEVARGRGSRAGSSGPLIGLTVLLLLLFIFILSISFVLPVLCICIQRR</sequence>
<keyword evidence="2 4" id="KW-0472">Membrane</keyword>
<keyword evidence="3" id="KW-0393">Immunoglobulin domain</keyword>
<dbReference type="PANTHER" id="PTHR24100:SF151">
    <property type="entry name" value="ICOS LIGAND"/>
    <property type="match status" value="1"/>
</dbReference>
<dbReference type="GO" id="GO:0005102">
    <property type="term" value="F:signaling receptor binding"/>
    <property type="evidence" value="ECO:0007669"/>
    <property type="project" value="TreeGrafter"/>
</dbReference>
<dbReference type="GO" id="GO:0001817">
    <property type="term" value="P:regulation of cytokine production"/>
    <property type="evidence" value="ECO:0007669"/>
    <property type="project" value="TreeGrafter"/>
</dbReference>
<dbReference type="SMART" id="SM00409">
    <property type="entry name" value="IG"/>
    <property type="match status" value="1"/>
</dbReference>
<dbReference type="SMART" id="SM00406">
    <property type="entry name" value="IGv"/>
    <property type="match status" value="1"/>
</dbReference>
<protein>
    <recommendedName>
        <fullName evidence="5">Ig-like domain-containing protein</fullName>
    </recommendedName>
</protein>
<keyword evidence="7" id="KW-1185">Reference proteome</keyword>
<dbReference type="PROSITE" id="PS50835">
    <property type="entry name" value="IG_LIKE"/>
    <property type="match status" value="1"/>
</dbReference>
<dbReference type="AlphaFoldDB" id="A0A087XNZ5"/>
<dbReference type="GO" id="GO:0009897">
    <property type="term" value="C:external side of plasma membrane"/>
    <property type="evidence" value="ECO:0007669"/>
    <property type="project" value="TreeGrafter"/>
</dbReference>
<evidence type="ECO:0000256" key="4">
    <source>
        <dbReference type="SAM" id="Phobius"/>
    </source>
</evidence>
<feature type="domain" description="Ig-like" evidence="5">
    <location>
        <begin position="30"/>
        <end position="128"/>
    </location>
</feature>
<dbReference type="EMBL" id="AYCK01027137">
    <property type="status" value="NOT_ANNOTATED_CDS"/>
    <property type="molecule type" value="Genomic_DNA"/>
</dbReference>
<dbReference type="GeneTree" id="ENSGT01150000287823"/>
<evidence type="ECO:0000256" key="3">
    <source>
        <dbReference type="ARBA" id="ARBA00023319"/>
    </source>
</evidence>
<dbReference type="Gene3D" id="2.60.40.10">
    <property type="entry name" value="Immunoglobulins"/>
    <property type="match status" value="1"/>
</dbReference>
<name>A0A087XNZ5_POEFO</name>
<evidence type="ECO:0000313" key="7">
    <source>
        <dbReference type="Proteomes" id="UP000028760"/>
    </source>
</evidence>
<comment type="subcellular location">
    <subcellularLocation>
        <location evidence="1">Membrane</location>
    </subcellularLocation>
</comment>
<dbReference type="GO" id="GO:0050852">
    <property type="term" value="P:T cell receptor signaling pathway"/>
    <property type="evidence" value="ECO:0007669"/>
    <property type="project" value="TreeGrafter"/>
</dbReference>
<feature type="transmembrane region" description="Helical" evidence="4">
    <location>
        <begin position="148"/>
        <end position="176"/>
    </location>
</feature>
<reference evidence="7" key="1">
    <citation type="submission" date="2013-10" db="EMBL/GenBank/DDBJ databases">
        <authorList>
            <person name="Schartl M."/>
            <person name="Warren W."/>
        </authorList>
    </citation>
    <scope>NUCLEOTIDE SEQUENCE [LARGE SCALE GENOMIC DNA]</scope>
    <source>
        <strain evidence="7">female</strain>
    </source>
</reference>
<dbReference type="InterPro" id="IPR013106">
    <property type="entry name" value="Ig_V-set"/>
</dbReference>
<dbReference type="OMA" id="LMTREHT"/>
<dbReference type="InterPro" id="IPR036179">
    <property type="entry name" value="Ig-like_dom_sf"/>
</dbReference>
<dbReference type="PANTHER" id="PTHR24100">
    <property type="entry name" value="BUTYROPHILIN"/>
    <property type="match status" value="1"/>
</dbReference>
<reference evidence="6" key="3">
    <citation type="submission" date="2025-09" db="UniProtKB">
        <authorList>
            <consortium name="Ensembl"/>
        </authorList>
    </citation>
    <scope>IDENTIFICATION</scope>
</reference>
<dbReference type="InterPro" id="IPR003599">
    <property type="entry name" value="Ig_sub"/>
</dbReference>
<keyword evidence="4" id="KW-0812">Transmembrane</keyword>
<dbReference type="STRING" id="48698.ENSPFOP00000007498"/>
<evidence type="ECO:0000313" key="6">
    <source>
        <dbReference type="Ensembl" id="ENSPFOP00000007498.1"/>
    </source>
</evidence>
<keyword evidence="4" id="KW-1133">Transmembrane helix</keyword>
<dbReference type="Proteomes" id="UP000028760">
    <property type="component" value="Unassembled WGS sequence"/>
</dbReference>
<evidence type="ECO:0000259" key="5">
    <source>
        <dbReference type="PROSITE" id="PS50835"/>
    </source>
</evidence>
<dbReference type="SUPFAM" id="SSF48726">
    <property type="entry name" value="Immunoglobulin"/>
    <property type="match status" value="1"/>
</dbReference>
<proteinExistence type="predicted"/>
<dbReference type="InterPro" id="IPR007110">
    <property type="entry name" value="Ig-like_dom"/>
</dbReference>
<organism evidence="6 7">
    <name type="scientific">Poecilia formosa</name>
    <name type="common">Amazon molly</name>
    <name type="synonym">Limia formosa</name>
    <dbReference type="NCBI Taxonomy" id="48698"/>
    <lineage>
        <taxon>Eukaryota</taxon>
        <taxon>Metazoa</taxon>
        <taxon>Chordata</taxon>
        <taxon>Craniata</taxon>
        <taxon>Vertebrata</taxon>
        <taxon>Euteleostomi</taxon>
        <taxon>Actinopterygii</taxon>
        <taxon>Neopterygii</taxon>
        <taxon>Teleostei</taxon>
        <taxon>Neoteleostei</taxon>
        <taxon>Acanthomorphata</taxon>
        <taxon>Ovalentaria</taxon>
        <taxon>Atherinomorphae</taxon>
        <taxon>Cyprinodontiformes</taxon>
        <taxon>Poeciliidae</taxon>
        <taxon>Poeciliinae</taxon>
        <taxon>Poecilia</taxon>
    </lineage>
</organism>
<dbReference type="InterPro" id="IPR013783">
    <property type="entry name" value="Ig-like_fold"/>
</dbReference>
<evidence type="ECO:0000256" key="2">
    <source>
        <dbReference type="ARBA" id="ARBA00023136"/>
    </source>
</evidence>
<dbReference type="InterPro" id="IPR050504">
    <property type="entry name" value="IgSF_BTN/MOG"/>
</dbReference>
<reference evidence="6" key="2">
    <citation type="submission" date="2025-08" db="UniProtKB">
        <authorList>
            <consortium name="Ensembl"/>
        </authorList>
    </citation>
    <scope>IDENTIFICATION</scope>
</reference>
<dbReference type="Ensembl" id="ENSPFOT00000007510.1">
    <property type="protein sequence ID" value="ENSPFOP00000007498.1"/>
    <property type="gene ID" value="ENSPFOG00000007592.1"/>
</dbReference>
<dbReference type="Pfam" id="PF07686">
    <property type="entry name" value="V-set"/>
    <property type="match status" value="1"/>
</dbReference>